<organism evidence="1 2">
    <name type="scientific">Rotaria socialis</name>
    <dbReference type="NCBI Taxonomy" id="392032"/>
    <lineage>
        <taxon>Eukaryota</taxon>
        <taxon>Metazoa</taxon>
        <taxon>Spiralia</taxon>
        <taxon>Gnathifera</taxon>
        <taxon>Rotifera</taxon>
        <taxon>Eurotatoria</taxon>
        <taxon>Bdelloidea</taxon>
        <taxon>Philodinida</taxon>
        <taxon>Philodinidae</taxon>
        <taxon>Rotaria</taxon>
    </lineage>
</organism>
<evidence type="ECO:0000313" key="1">
    <source>
        <dbReference type="EMBL" id="CAF4981750.1"/>
    </source>
</evidence>
<dbReference type="EMBL" id="CAJOBR010028534">
    <property type="protein sequence ID" value="CAF4981750.1"/>
    <property type="molecule type" value="Genomic_DNA"/>
</dbReference>
<feature type="non-terminal residue" evidence="1">
    <location>
        <position position="1"/>
    </location>
</feature>
<proteinExistence type="predicted"/>
<reference evidence="1" key="1">
    <citation type="submission" date="2021-02" db="EMBL/GenBank/DDBJ databases">
        <authorList>
            <person name="Nowell W R."/>
        </authorList>
    </citation>
    <scope>NUCLEOTIDE SEQUENCE</scope>
</reference>
<protein>
    <submittedName>
        <fullName evidence="1">Uncharacterized protein</fullName>
    </submittedName>
</protein>
<dbReference type="Proteomes" id="UP000663848">
    <property type="component" value="Unassembled WGS sequence"/>
</dbReference>
<dbReference type="AlphaFoldDB" id="A0A821ZG00"/>
<name>A0A821ZG00_9BILA</name>
<evidence type="ECO:0000313" key="2">
    <source>
        <dbReference type="Proteomes" id="UP000663848"/>
    </source>
</evidence>
<comment type="caution">
    <text evidence="1">The sequence shown here is derived from an EMBL/GenBank/DDBJ whole genome shotgun (WGS) entry which is preliminary data.</text>
</comment>
<accession>A0A821ZG00</accession>
<gene>
    <name evidence="1" type="ORF">QYT958_LOCUS36230</name>
</gene>
<sequence>QSETASSEKQPISLQIATSMETIIEKKILQLAGNVRG</sequence>